<comment type="catalytic activity">
    <reaction evidence="8 9 10">
        <text>2-[(2R,5Z)-2-carboxy-4-methylthiazol-5(2H)-ylidene]ethyl phosphate + 4-amino-2-methyl-5-(diphosphooxymethyl)pyrimidine + 2 H(+) = thiamine phosphate + CO2 + diphosphate</text>
        <dbReference type="Rhea" id="RHEA:47844"/>
        <dbReference type="ChEBI" id="CHEBI:15378"/>
        <dbReference type="ChEBI" id="CHEBI:16526"/>
        <dbReference type="ChEBI" id="CHEBI:33019"/>
        <dbReference type="ChEBI" id="CHEBI:37575"/>
        <dbReference type="ChEBI" id="CHEBI:57841"/>
        <dbReference type="ChEBI" id="CHEBI:62899"/>
        <dbReference type="EC" id="2.5.1.3"/>
    </reaction>
</comment>
<dbReference type="InterPro" id="IPR022998">
    <property type="entry name" value="ThiamineP_synth_TenI"/>
</dbReference>
<reference evidence="13 14" key="1">
    <citation type="submission" date="2016-11" db="EMBL/GenBank/DDBJ databases">
        <authorList>
            <person name="Varghese N."/>
            <person name="Submissions S."/>
        </authorList>
    </citation>
    <scope>NUCLEOTIDE SEQUENCE [LARGE SCALE GENOMIC DNA]</scope>
    <source>
        <strain evidence="13 14">DSM 20664</strain>
    </source>
</reference>
<evidence type="ECO:0000256" key="8">
    <source>
        <dbReference type="ARBA" id="ARBA00047883"/>
    </source>
</evidence>
<keyword evidence="3 9" id="KW-0479">Metal-binding</keyword>
<dbReference type="PANTHER" id="PTHR20857">
    <property type="entry name" value="THIAMINE-PHOSPHATE PYROPHOSPHORYLASE"/>
    <property type="match status" value="1"/>
</dbReference>
<feature type="binding site" evidence="9">
    <location>
        <begin position="41"/>
        <end position="45"/>
    </location>
    <ligand>
        <name>4-amino-2-methyl-5-(diphosphooxymethyl)pyrimidine</name>
        <dbReference type="ChEBI" id="CHEBI:57841"/>
    </ligand>
</feature>
<evidence type="ECO:0000256" key="2">
    <source>
        <dbReference type="ARBA" id="ARBA00022679"/>
    </source>
</evidence>
<feature type="binding site" evidence="9">
    <location>
        <begin position="138"/>
        <end position="140"/>
    </location>
    <ligand>
        <name>2-[(2R,5Z)-2-carboxy-4-methylthiazol-5(2H)-ylidene]ethyl phosphate</name>
        <dbReference type="ChEBI" id="CHEBI:62899"/>
    </ligand>
</feature>
<feature type="binding site" evidence="9">
    <location>
        <position position="168"/>
    </location>
    <ligand>
        <name>2-[(2R,5Z)-2-carboxy-4-methylthiazol-5(2H)-ylidene]ethyl phosphate</name>
        <dbReference type="ChEBI" id="CHEBI:62899"/>
    </ligand>
</feature>
<feature type="binding site" evidence="9">
    <location>
        <position position="73"/>
    </location>
    <ligand>
        <name>4-amino-2-methyl-5-(diphosphooxymethyl)pyrimidine</name>
        <dbReference type="ChEBI" id="CHEBI:57841"/>
    </ligand>
</feature>
<dbReference type="EMBL" id="FSQZ01000001">
    <property type="protein sequence ID" value="SIN72676.1"/>
    <property type="molecule type" value="Genomic_DNA"/>
</dbReference>
<evidence type="ECO:0000256" key="10">
    <source>
        <dbReference type="RuleBase" id="RU003826"/>
    </source>
</evidence>
<organism evidence="13 14">
    <name type="scientific">Acetomicrobium flavidum</name>
    <dbReference type="NCBI Taxonomy" id="49896"/>
    <lineage>
        <taxon>Bacteria</taxon>
        <taxon>Thermotogati</taxon>
        <taxon>Synergistota</taxon>
        <taxon>Synergistia</taxon>
        <taxon>Synergistales</taxon>
        <taxon>Acetomicrobiaceae</taxon>
        <taxon>Acetomicrobium</taxon>
    </lineage>
</organism>
<feature type="binding site" evidence="9">
    <location>
        <position position="74"/>
    </location>
    <ligand>
        <name>Mg(2+)</name>
        <dbReference type="ChEBI" id="CHEBI:18420"/>
    </ligand>
</feature>
<feature type="domain" description="Thiamine phosphate synthase/TenI" evidence="12">
    <location>
        <begin position="11"/>
        <end position="191"/>
    </location>
</feature>
<comment type="function">
    <text evidence="9">Condenses 4-methyl-5-(beta-hydroxyethyl)thiazole monophosphate (THZ-P) and 2-methyl-4-amino-5-hydroxymethyl pyrimidine pyrophosphate (HMP-PP) to form thiamine monophosphate (TMP).</text>
</comment>
<evidence type="ECO:0000256" key="9">
    <source>
        <dbReference type="HAMAP-Rule" id="MF_00097"/>
    </source>
</evidence>
<evidence type="ECO:0000256" key="4">
    <source>
        <dbReference type="ARBA" id="ARBA00022842"/>
    </source>
</evidence>
<feature type="binding site" evidence="9">
    <location>
        <begin position="188"/>
        <end position="189"/>
    </location>
    <ligand>
        <name>2-[(2R,5Z)-2-carboxy-4-methylthiazol-5(2H)-ylidene]ethyl phosphate</name>
        <dbReference type="ChEBI" id="CHEBI:62899"/>
    </ligand>
</feature>
<evidence type="ECO:0000256" key="3">
    <source>
        <dbReference type="ARBA" id="ARBA00022723"/>
    </source>
</evidence>
<dbReference type="Gene3D" id="3.20.20.70">
    <property type="entry name" value="Aldolase class I"/>
    <property type="match status" value="1"/>
</dbReference>
<dbReference type="RefSeq" id="WP_014807462.1">
    <property type="nucleotide sequence ID" value="NZ_JAAYWW010000037.1"/>
</dbReference>
<evidence type="ECO:0000256" key="1">
    <source>
        <dbReference type="ARBA" id="ARBA00005165"/>
    </source>
</evidence>
<dbReference type="NCBIfam" id="TIGR00693">
    <property type="entry name" value="thiE"/>
    <property type="match status" value="1"/>
</dbReference>
<evidence type="ECO:0000259" key="12">
    <source>
        <dbReference type="Pfam" id="PF02581"/>
    </source>
</evidence>
<comment type="cofactor">
    <cofactor evidence="9">
        <name>Mg(2+)</name>
        <dbReference type="ChEBI" id="CHEBI:18420"/>
    </cofactor>
    <text evidence="9">Binds 1 Mg(2+) ion per subunit.</text>
</comment>
<dbReference type="InterPro" id="IPR034291">
    <property type="entry name" value="TMP_synthase"/>
</dbReference>
<keyword evidence="2 9" id="KW-0808">Transferase</keyword>
<feature type="binding site" evidence="9">
    <location>
        <position position="112"/>
    </location>
    <ligand>
        <name>4-amino-2-methyl-5-(diphosphooxymethyl)pyrimidine</name>
        <dbReference type="ChEBI" id="CHEBI:57841"/>
    </ligand>
</feature>
<keyword evidence="5 9" id="KW-0784">Thiamine biosynthesis</keyword>
<evidence type="ECO:0000313" key="13">
    <source>
        <dbReference type="EMBL" id="SIN72676.1"/>
    </source>
</evidence>
<keyword evidence="4 9" id="KW-0460">Magnesium</keyword>
<name>A0ABY1JEE5_9BACT</name>
<proteinExistence type="inferred from homology"/>
<dbReference type="Pfam" id="PF02581">
    <property type="entry name" value="TMP-TENI"/>
    <property type="match status" value="1"/>
</dbReference>
<feature type="binding site" evidence="9">
    <location>
        <position position="141"/>
    </location>
    <ligand>
        <name>4-amino-2-methyl-5-(diphosphooxymethyl)pyrimidine</name>
        <dbReference type="ChEBI" id="CHEBI:57841"/>
    </ligand>
</feature>
<evidence type="ECO:0000256" key="6">
    <source>
        <dbReference type="ARBA" id="ARBA00047334"/>
    </source>
</evidence>
<dbReference type="Proteomes" id="UP000185093">
    <property type="component" value="Unassembled WGS sequence"/>
</dbReference>
<evidence type="ECO:0000256" key="11">
    <source>
        <dbReference type="RuleBase" id="RU004253"/>
    </source>
</evidence>
<dbReference type="InterPro" id="IPR013785">
    <property type="entry name" value="Aldolase_TIM"/>
</dbReference>
<feature type="binding site" evidence="9">
    <location>
        <position position="93"/>
    </location>
    <ligand>
        <name>Mg(2+)</name>
        <dbReference type="ChEBI" id="CHEBI:18420"/>
    </ligand>
</feature>
<comment type="catalytic activity">
    <reaction evidence="6 9 10">
        <text>4-methyl-5-(2-phosphooxyethyl)-thiazole + 4-amino-2-methyl-5-(diphosphooxymethyl)pyrimidine + H(+) = thiamine phosphate + diphosphate</text>
        <dbReference type="Rhea" id="RHEA:22328"/>
        <dbReference type="ChEBI" id="CHEBI:15378"/>
        <dbReference type="ChEBI" id="CHEBI:33019"/>
        <dbReference type="ChEBI" id="CHEBI:37575"/>
        <dbReference type="ChEBI" id="CHEBI:57841"/>
        <dbReference type="ChEBI" id="CHEBI:58296"/>
        <dbReference type="EC" id="2.5.1.3"/>
    </reaction>
</comment>
<dbReference type="HAMAP" id="MF_00097">
    <property type="entry name" value="TMP_synthase"/>
    <property type="match status" value="1"/>
</dbReference>
<dbReference type="CDD" id="cd00564">
    <property type="entry name" value="TMP_TenI"/>
    <property type="match status" value="1"/>
</dbReference>
<evidence type="ECO:0000256" key="5">
    <source>
        <dbReference type="ARBA" id="ARBA00022977"/>
    </source>
</evidence>
<evidence type="ECO:0000256" key="7">
    <source>
        <dbReference type="ARBA" id="ARBA00047851"/>
    </source>
</evidence>
<dbReference type="EC" id="2.5.1.3" evidence="9"/>
<comment type="catalytic activity">
    <reaction evidence="7 9 10">
        <text>2-(2-carboxy-4-methylthiazol-5-yl)ethyl phosphate + 4-amino-2-methyl-5-(diphosphooxymethyl)pyrimidine + 2 H(+) = thiamine phosphate + CO2 + diphosphate</text>
        <dbReference type="Rhea" id="RHEA:47848"/>
        <dbReference type="ChEBI" id="CHEBI:15378"/>
        <dbReference type="ChEBI" id="CHEBI:16526"/>
        <dbReference type="ChEBI" id="CHEBI:33019"/>
        <dbReference type="ChEBI" id="CHEBI:37575"/>
        <dbReference type="ChEBI" id="CHEBI:57841"/>
        <dbReference type="ChEBI" id="CHEBI:62890"/>
        <dbReference type="EC" id="2.5.1.3"/>
    </reaction>
</comment>
<accession>A0ABY1JEE5</accession>
<evidence type="ECO:0000313" key="14">
    <source>
        <dbReference type="Proteomes" id="UP000185093"/>
    </source>
</evidence>
<sequence length="209" mass="21693">MVSNLKDKLKLYVILDRFLGKGVPLCEQARLAIMGGATAIQLRDKKMQGRDFYRAALAVGEICREQGVLFIVNDRLDVALAAEADGVHLGQEDLPLEAAKKIIPPGFIVGISVRTPAQAKAAQAGGADYLGVGDVFGTSSKPDAKTIGVVGLREVCQSTPLPCVAIGGINVGNVRIALQAGVVGVAVISAVVSQKDIVAAAKALRALIP</sequence>
<dbReference type="SUPFAM" id="SSF51391">
    <property type="entry name" value="Thiamin phosphate synthase"/>
    <property type="match status" value="1"/>
</dbReference>
<comment type="caution">
    <text evidence="13">The sequence shown here is derived from an EMBL/GenBank/DDBJ whole genome shotgun (WGS) entry which is preliminary data.</text>
</comment>
<keyword evidence="14" id="KW-1185">Reference proteome</keyword>
<comment type="pathway">
    <text evidence="1 9 11">Cofactor biosynthesis; thiamine diphosphate biosynthesis; thiamine phosphate from 4-amino-2-methyl-5-diphosphomethylpyrimidine and 4-methyl-5-(2-phosphoethyl)-thiazole: step 1/1.</text>
</comment>
<protein>
    <recommendedName>
        <fullName evidence="9">Thiamine-phosphate synthase</fullName>
        <shortName evidence="9">TP synthase</shortName>
        <shortName evidence="9">TPS</shortName>
        <ecNumber evidence="9">2.5.1.3</ecNumber>
    </recommendedName>
    <alternativeName>
        <fullName evidence="9">Thiamine-phosphate pyrophosphorylase</fullName>
        <shortName evidence="9">TMP pyrophosphorylase</shortName>
        <shortName evidence="9">TMP-PPase</shortName>
    </alternativeName>
</protein>
<dbReference type="PANTHER" id="PTHR20857:SF23">
    <property type="entry name" value="THIAMINE BIOSYNTHETIC BIFUNCTIONAL ENZYME"/>
    <property type="match status" value="1"/>
</dbReference>
<gene>
    <name evidence="9" type="primary">thiE</name>
    <name evidence="13" type="ORF">SAMN05444368_1538</name>
</gene>
<comment type="similarity">
    <text evidence="9 10">Belongs to the thiamine-phosphate synthase family.</text>
</comment>
<dbReference type="InterPro" id="IPR036206">
    <property type="entry name" value="ThiamineP_synth_sf"/>
</dbReference>